<name>A0AAW1Y4Z9_RUBAR</name>
<comment type="caution">
    <text evidence="2">The sequence shown here is derived from an EMBL/GenBank/DDBJ whole genome shotgun (WGS) entry which is preliminary data.</text>
</comment>
<evidence type="ECO:0000313" key="3">
    <source>
        <dbReference type="Proteomes" id="UP001457282"/>
    </source>
</evidence>
<keyword evidence="3" id="KW-1185">Reference proteome</keyword>
<keyword evidence="1" id="KW-1133">Transmembrane helix</keyword>
<feature type="transmembrane region" description="Helical" evidence="1">
    <location>
        <begin position="87"/>
        <end position="104"/>
    </location>
</feature>
<dbReference type="Proteomes" id="UP001457282">
    <property type="component" value="Unassembled WGS sequence"/>
</dbReference>
<organism evidence="2 3">
    <name type="scientific">Rubus argutus</name>
    <name type="common">Southern blackberry</name>
    <dbReference type="NCBI Taxonomy" id="59490"/>
    <lineage>
        <taxon>Eukaryota</taxon>
        <taxon>Viridiplantae</taxon>
        <taxon>Streptophyta</taxon>
        <taxon>Embryophyta</taxon>
        <taxon>Tracheophyta</taxon>
        <taxon>Spermatophyta</taxon>
        <taxon>Magnoliopsida</taxon>
        <taxon>eudicotyledons</taxon>
        <taxon>Gunneridae</taxon>
        <taxon>Pentapetalae</taxon>
        <taxon>rosids</taxon>
        <taxon>fabids</taxon>
        <taxon>Rosales</taxon>
        <taxon>Rosaceae</taxon>
        <taxon>Rosoideae</taxon>
        <taxon>Rosoideae incertae sedis</taxon>
        <taxon>Rubus</taxon>
    </lineage>
</organism>
<protein>
    <recommendedName>
        <fullName evidence="4">Transmembrane protein</fullName>
    </recommendedName>
</protein>
<gene>
    <name evidence="2" type="ORF">M0R45_009088</name>
</gene>
<dbReference type="EMBL" id="JBEDUW010000002">
    <property type="protein sequence ID" value="KAK9943481.1"/>
    <property type="molecule type" value="Genomic_DNA"/>
</dbReference>
<dbReference type="AlphaFoldDB" id="A0AAW1Y4Z9"/>
<keyword evidence="1" id="KW-0472">Membrane</keyword>
<proteinExistence type="predicted"/>
<feature type="transmembrane region" description="Helical" evidence="1">
    <location>
        <begin position="56"/>
        <end position="75"/>
    </location>
</feature>
<reference evidence="2 3" key="1">
    <citation type="journal article" date="2023" name="G3 (Bethesda)">
        <title>A chromosome-length genome assembly and annotation of blackberry (Rubus argutus, cv. 'Hillquist').</title>
        <authorList>
            <person name="Bruna T."/>
            <person name="Aryal R."/>
            <person name="Dudchenko O."/>
            <person name="Sargent D.J."/>
            <person name="Mead D."/>
            <person name="Buti M."/>
            <person name="Cavallini A."/>
            <person name="Hytonen T."/>
            <person name="Andres J."/>
            <person name="Pham M."/>
            <person name="Weisz D."/>
            <person name="Mascagni F."/>
            <person name="Usai G."/>
            <person name="Natali L."/>
            <person name="Bassil N."/>
            <person name="Fernandez G.E."/>
            <person name="Lomsadze A."/>
            <person name="Armour M."/>
            <person name="Olukolu B."/>
            <person name="Poorten T."/>
            <person name="Britton C."/>
            <person name="Davik J."/>
            <person name="Ashrafi H."/>
            <person name="Aiden E.L."/>
            <person name="Borodovsky M."/>
            <person name="Worthington M."/>
        </authorList>
    </citation>
    <scope>NUCLEOTIDE SEQUENCE [LARGE SCALE GENOMIC DNA]</scope>
    <source>
        <strain evidence="2">PI 553951</strain>
    </source>
</reference>
<evidence type="ECO:0000256" key="1">
    <source>
        <dbReference type="SAM" id="Phobius"/>
    </source>
</evidence>
<evidence type="ECO:0008006" key="4">
    <source>
        <dbReference type="Google" id="ProtNLM"/>
    </source>
</evidence>
<accession>A0AAW1Y4Z9</accession>
<evidence type="ECO:0000313" key="2">
    <source>
        <dbReference type="EMBL" id="KAK9943481.1"/>
    </source>
</evidence>
<keyword evidence="1" id="KW-0812">Transmembrane</keyword>
<sequence>MRGAPPGLVCRGCGGGGRKKEREELLRRRRFGNELAATMKLGWAVRLGSSRRSGGCFGFVGLVVLAVVVMNWRWVCWCGHNFCKGKVHGGDVVLIGGIAGYGFYGRGDLFR</sequence>